<dbReference type="AlphaFoldDB" id="A0A1F6BDU2"/>
<dbReference type="EMBL" id="MFKE01000018">
    <property type="protein sequence ID" value="OGG35095.1"/>
    <property type="molecule type" value="Genomic_DNA"/>
</dbReference>
<comment type="caution">
    <text evidence="1">The sequence shown here is derived from an EMBL/GenBank/DDBJ whole genome shotgun (WGS) entry which is preliminary data.</text>
</comment>
<reference evidence="1 2" key="1">
    <citation type="journal article" date="2016" name="Nat. Commun.">
        <title>Thousands of microbial genomes shed light on interconnected biogeochemical processes in an aquifer system.</title>
        <authorList>
            <person name="Anantharaman K."/>
            <person name="Brown C.T."/>
            <person name="Hug L.A."/>
            <person name="Sharon I."/>
            <person name="Castelle C.J."/>
            <person name="Probst A.J."/>
            <person name="Thomas B.C."/>
            <person name="Singh A."/>
            <person name="Wilkins M.J."/>
            <person name="Karaoz U."/>
            <person name="Brodie E.L."/>
            <person name="Williams K.H."/>
            <person name="Hubbard S.S."/>
            <person name="Banfield J.F."/>
        </authorList>
    </citation>
    <scope>NUCLEOTIDE SEQUENCE [LARGE SCALE GENOMIC DNA]</scope>
</reference>
<evidence type="ECO:0000313" key="2">
    <source>
        <dbReference type="Proteomes" id="UP000176186"/>
    </source>
</evidence>
<accession>A0A1F6BDU2</accession>
<gene>
    <name evidence="1" type="ORF">A2363_01140</name>
</gene>
<evidence type="ECO:0000313" key="1">
    <source>
        <dbReference type="EMBL" id="OGG35095.1"/>
    </source>
</evidence>
<organism evidence="1 2">
    <name type="scientific">Candidatus Gottesmanbacteria bacterium RIFOXYB1_FULL_47_11</name>
    <dbReference type="NCBI Taxonomy" id="1798401"/>
    <lineage>
        <taxon>Bacteria</taxon>
        <taxon>Candidatus Gottesmaniibacteriota</taxon>
    </lineage>
</organism>
<proteinExistence type="predicted"/>
<dbReference type="STRING" id="1798401.A2363_01140"/>
<name>A0A1F6BDU2_9BACT</name>
<dbReference type="Proteomes" id="UP000176186">
    <property type="component" value="Unassembled WGS sequence"/>
</dbReference>
<sequence length="172" mass="18280">MHRNTYILVAILAVFAALVVGINVGKKQPTPAPTPAPTATPTVTPTPLLTRTPWINEACGVSLYYPNTYQLMENASGSGILKTPENTAQSIVVTCQPDIPRPALTDDRIETLSLPRASGTSVSAILYHDASAKDGTPIDALIFHHPTNGMDVFIAGFGEAFNTILTTIQVLP</sequence>
<protein>
    <submittedName>
        <fullName evidence="1">Uncharacterized protein</fullName>
    </submittedName>
</protein>